<feature type="transmembrane region" description="Helical" evidence="1">
    <location>
        <begin position="12"/>
        <end position="34"/>
    </location>
</feature>
<evidence type="ECO:0000256" key="1">
    <source>
        <dbReference type="SAM" id="Phobius"/>
    </source>
</evidence>
<evidence type="ECO:0000313" key="2">
    <source>
        <dbReference type="EMBL" id="RIJ27441.1"/>
    </source>
</evidence>
<evidence type="ECO:0000313" key="3">
    <source>
        <dbReference type="Proteomes" id="UP000265845"/>
    </source>
</evidence>
<protein>
    <submittedName>
        <fullName evidence="2">Uncharacterized protein</fullName>
    </submittedName>
</protein>
<organism evidence="2 3">
    <name type="scientific">Henriciella algicola</name>
    <dbReference type="NCBI Taxonomy" id="1608422"/>
    <lineage>
        <taxon>Bacteria</taxon>
        <taxon>Pseudomonadati</taxon>
        <taxon>Pseudomonadota</taxon>
        <taxon>Alphaproteobacteria</taxon>
        <taxon>Hyphomonadales</taxon>
        <taxon>Hyphomonadaceae</taxon>
        <taxon>Henriciella</taxon>
    </lineage>
</organism>
<name>A0A399RAF3_9PROT</name>
<keyword evidence="1" id="KW-1133">Transmembrane helix</keyword>
<dbReference type="EMBL" id="QWGA01000008">
    <property type="protein sequence ID" value="RIJ27441.1"/>
    <property type="molecule type" value="Genomic_DNA"/>
</dbReference>
<dbReference type="OrthoDB" id="7724966at2"/>
<keyword evidence="3" id="KW-1185">Reference proteome</keyword>
<proteinExistence type="predicted"/>
<dbReference type="RefSeq" id="WP_119454818.1">
    <property type="nucleotide sequence ID" value="NZ_QWGA01000008.1"/>
</dbReference>
<sequence>MSDAQERAKQPGCLWAAGAFFCLLLVGVVSALIFQPEKLGQVKRCLGPIMDTDPPLENTCDFPINAELCLYSKTADDICETKRLEPGQGFDRAEIEADLARLGGLLRAETYACKLPYMPGMVEDMNTKRMKQGCLPEGETRQ</sequence>
<keyword evidence="1" id="KW-0472">Membrane</keyword>
<keyword evidence="1" id="KW-0812">Transmembrane</keyword>
<gene>
    <name evidence="2" type="ORF">D1222_13665</name>
</gene>
<accession>A0A399RAF3</accession>
<dbReference type="Proteomes" id="UP000265845">
    <property type="component" value="Unassembled WGS sequence"/>
</dbReference>
<comment type="caution">
    <text evidence="2">The sequence shown here is derived from an EMBL/GenBank/DDBJ whole genome shotgun (WGS) entry which is preliminary data.</text>
</comment>
<reference evidence="2 3" key="1">
    <citation type="submission" date="2018-08" db="EMBL/GenBank/DDBJ databases">
        <title>Henriciella mobilis sp. nov., isolated from seawater.</title>
        <authorList>
            <person name="Cheng H."/>
            <person name="Wu Y.-H."/>
            <person name="Xu X.-W."/>
            <person name="Guo L.-L."/>
        </authorList>
    </citation>
    <scope>NUCLEOTIDE SEQUENCE [LARGE SCALE GENOMIC DNA]</scope>
    <source>
        <strain evidence="2 3">CCUG67844</strain>
    </source>
</reference>
<dbReference type="AlphaFoldDB" id="A0A399RAF3"/>